<dbReference type="GO" id="GO:0000160">
    <property type="term" value="P:phosphorelay signal transduction system"/>
    <property type="evidence" value="ECO:0007669"/>
    <property type="project" value="InterPro"/>
</dbReference>
<keyword evidence="4" id="KW-0238">DNA-binding</keyword>
<dbReference type="Gene3D" id="3.40.50.300">
    <property type="entry name" value="P-loop containing nucleotide triphosphate hydrolases"/>
    <property type="match status" value="1"/>
</dbReference>
<dbReference type="PROSITE" id="PS50045">
    <property type="entry name" value="SIGMA54_INTERACT_4"/>
    <property type="match status" value="1"/>
</dbReference>
<evidence type="ECO:0000256" key="5">
    <source>
        <dbReference type="ARBA" id="ARBA00023163"/>
    </source>
</evidence>
<dbReference type="InterPro" id="IPR058031">
    <property type="entry name" value="AAA_lid_NorR"/>
</dbReference>
<dbReference type="GO" id="GO:0003677">
    <property type="term" value="F:DNA binding"/>
    <property type="evidence" value="ECO:0007669"/>
    <property type="project" value="UniProtKB-KW"/>
</dbReference>
<evidence type="ECO:0000259" key="9">
    <source>
        <dbReference type="PROSITE" id="PS50110"/>
    </source>
</evidence>
<name>A0A6P1ZC68_9BACT</name>
<evidence type="ECO:0000256" key="1">
    <source>
        <dbReference type="ARBA" id="ARBA00022741"/>
    </source>
</evidence>
<dbReference type="InterPro" id="IPR002078">
    <property type="entry name" value="Sigma_54_int"/>
</dbReference>
<reference evidence="11 12" key="1">
    <citation type="submission" date="2018-06" db="EMBL/GenBank/DDBJ databases">
        <title>Complete genome of Desulfovibrio marinus P48SEP.</title>
        <authorList>
            <person name="Crispim J.S."/>
            <person name="Vidigal P.M.P."/>
            <person name="Silva L.C.F."/>
            <person name="Araujo L.C."/>
            <person name="Laguardia C.N."/>
            <person name="Dias R.S."/>
            <person name="Sousa M.P."/>
            <person name="Paula S.O."/>
            <person name="Silva C."/>
        </authorList>
    </citation>
    <scope>NUCLEOTIDE SEQUENCE [LARGE SCALE GENOMIC DNA]</scope>
    <source>
        <strain evidence="11 12">P48SEP</strain>
    </source>
</reference>
<evidence type="ECO:0000256" key="7">
    <source>
        <dbReference type="SAM" id="MobiDB-lite"/>
    </source>
</evidence>
<keyword evidence="3" id="KW-0805">Transcription regulation</keyword>
<dbReference type="Gene3D" id="1.10.8.60">
    <property type="match status" value="1"/>
</dbReference>
<keyword evidence="6" id="KW-0597">Phosphoprotein</keyword>
<evidence type="ECO:0000259" key="8">
    <source>
        <dbReference type="PROSITE" id="PS50045"/>
    </source>
</evidence>
<dbReference type="EMBL" id="CP039543">
    <property type="protein sequence ID" value="QJT09642.1"/>
    <property type="molecule type" value="Genomic_DNA"/>
</dbReference>
<evidence type="ECO:0000256" key="4">
    <source>
        <dbReference type="ARBA" id="ARBA00023125"/>
    </source>
</evidence>
<dbReference type="FunFam" id="3.40.50.300:FF:000006">
    <property type="entry name" value="DNA-binding transcriptional regulator NtrC"/>
    <property type="match status" value="1"/>
</dbReference>
<proteinExistence type="predicted"/>
<keyword evidence="5" id="KW-0804">Transcription</keyword>
<dbReference type="InterPro" id="IPR011006">
    <property type="entry name" value="CheY-like_superfamily"/>
</dbReference>
<dbReference type="GO" id="GO:0006355">
    <property type="term" value="P:regulation of DNA-templated transcription"/>
    <property type="evidence" value="ECO:0007669"/>
    <property type="project" value="InterPro"/>
</dbReference>
<dbReference type="EMBL" id="QMIF01000018">
    <property type="protein sequence ID" value="TVM31004.1"/>
    <property type="molecule type" value="Genomic_DNA"/>
</dbReference>
<dbReference type="RefSeq" id="WP_144307061.1">
    <property type="nucleotide sequence ID" value="NZ_CP039543.1"/>
</dbReference>
<evidence type="ECO:0000313" key="13">
    <source>
        <dbReference type="Proteomes" id="UP000503251"/>
    </source>
</evidence>
<organism evidence="11 12">
    <name type="scientific">Oceanidesulfovibrio marinus</name>
    <dbReference type="NCBI Taxonomy" id="370038"/>
    <lineage>
        <taxon>Bacteria</taxon>
        <taxon>Pseudomonadati</taxon>
        <taxon>Thermodesulfobacteriota</taxon>
        <taxon>Desulfovibrionia</taxon>
        <taxon>Desulfovibrionales</taxon>
        <taxon>Desulfovibrionaceae</taxon>
        <taxon>Oceanidesulfovibrio</taxon>
    </lineage>
</organism>
<dbReference type="InterPro" id="IPR025944">
    <property type="entry name" value="Sigma_54_int_dom_CS"/>
</dbReference>
<dbReference type="Pfam" id="PF00158">
    <property type="entry name" value="Sigma54_activat"/>
    <property type="match status" value="1"/>
</dbReference>
<dbReference type="InterPro" id="IPR001789">
    <property type="entry name" value="Sig_transdc_resp-reg_receiver"/>
</dbReference>
<protein>
    <submittedName>
        <fullName evidence="11">Sigma-54-dependent Fis family transcriptional regulator</fullName>
    </submittedName>
</protein>
<dbReference type="PROSITE" id="PS00688">
    <property type="entry name" value="SIGMA54_INTERACT_3"/>
    <property type="match status" value="1"/>
</dbReference>
<keyword evidence="1" id="KW-0547">Nucleotide-binding</keyword>
<dbReference type="InterPro" id="IPR025662">
    <property type="entry name" value="Sigma_54_int_dom_ATP-bd_1"/>
</dbReference>
<dbReference type="SUPFAM" id="SSF52540">
    <property type="entry name" value="P-loop containing nucleoside triphosphate hydrolases"/>
    <property type="match status" value="1"/>
</dbReference>
<dbReference type="Pfam" id="PF25601">
    <property type="entry name" value="AAA_lid_14"/>
    <property type="match status" value="1"/>
</dbReference>
<sequence>MIRVLIIDDEPAWSETLCDLVEELGFLAFTASRLEEGVHLTNAPDSIDIVLLDVMLPDGSGLDAIQTLKASSSSPEIIIITGKSSEEAARLALEHQAWDYITKGASLGGIRLSLMRAVDYRRKKRSEAQYRQTATFDRGGIVGKDPGLIRALDLAAKAAPTDLPVLITGETGTGKELMSRALHANSLRGDKPFIVVDCASLPSSLMESELFGHAKGAFTGADMAKDGLVYMAHGGTLFLDEVGELPHHVQQKFLRLLHVKRYRPVGAASERDVDFRLVAATNRNLEAMVEEGVFRKDLLYRIKAMAIDLPPLRTRGEDIRLLAQSFAREWSQQHPNRAKECSEEFLKTLEAYDWPGNVRELRNVMGTALALATESEVLFPIHLPAHVRIHSVDTEKTAEKEEGSKRPPSWRSYREKELGDIEYQYFSNLLVYTSYDKHLAMEIADISRAQFYRMLKKCGLA</sequence>
<dbReference type="Gene3D" id="3.40.50.2300">
    <property type="match status" value="1"/>
</dbReference>
<accession>A0A6P1ZC68</accession>
<dbReference type="Pfam" id="PF00072">
    <property type="entry name" value="Response_reg"/>
    <property type="match status" value="1"/>
</dbReference>
<dbReference type="InterPro" id="IPR003593">
    <property type="entry name" value="AAA+_ATPase"/>
</dbReference>
<evidence type="ECO:0000256" key="3">
    <source>
        <dbReference type="ARBA" id="ARBA00023015"/>
    </source>
</evidence>
<dbReference type="SUPFAM" id="SSF52172">
    <property type="entry name" value="CheY-like"/>
    <property type="match status" value="1"/>
</dbReference>
<evidence type="ECO:0000313" key="11">
    <source>
        <dbReference type="EMBL" id="TVM31004.1"/>
    </source>
</evidence>
<dbReference type="PANTHER" id="PTHR32071:SF113">
    <property type="entry name" value="ALGINATE BIOSYNTHESIS TRANSCRIPTIONAL REGULATORY PROTEIN ALGB"/>
    <property type="match status" value="1"/>
</dbReference>
<dbReference type="Proteomes" id="UP000434052">
    <property type="component" value="Unassembled WGS sequence"/>
</dbReference>
<evidence type="ECO:0000256" key="2">
    <source>
        <dbReference type="ARBA" id="ARBA00022840"/>
    </source>
</evidence>
<dbReference type="AlphaFoldDB" id="A0A6P1ZC68"/>
<dbReference type="SMART" id="SM00382">
    <property type="entry name" value="AAA"/>
    <property type="match status" value="1"/>
</dbReference>
<evidence type="ECO:0000256" key="6">
    <source>
        <dbReference type="PROSITE-ProRule" id="PRU00169"/>
    </source>
</evidence>
<dbReference type="InterPro" id="IPR025943">
    <property type="entry name" value="Sigma_54_int_dom_ATP-bd_2"/>
</dbReference>
<dbReference type="SMART" id="SM00448">
    <property type="entry name" value="REC"/>
    <property type="match status" value="1"/>
</dbReference>
<dbReference type="PROSITE" id="PS00676">
    <property type="entry name" value="SIGMA54_INTERACT_2"/>
    <property type="match status" value="1"/>
</dbReference>
<evidence type="ECO:0000313" key="12">
    <source>
        <dbReference type="Proteomes" id="UP000434052"/>
    </source>
</evidence>
<dbReference type="CDD" id="cd00009">
    <property type="entry name" value="AAA"/>
    <property type="match status" value="1"/>
</dbReference>
<dbReference type="Proteomes" id="UP000503251">
    <property type="component" value="Chromosome"/>
</dbReference>
<feature type="region of interest" description="Disordered" evidence="7">
    <location>
        <begin position="392"/>
        <end position="411"/>
    </location>
</feature>
<dbReference type="OrthoDB" id="9763792at2"/>
<dbReference type="PANTHER" id="PTHR32071">
    <property type="entry name" value="TRANSCRIPTIONAL REGULATORY PROTEIN"/>
    <property type="match status" value="1"/>
</dbReference>
<reference evidence="10 13" key="2">
    <citation type="submission" date="2019-04" db="EMBL/GenBank/DDBJ databases">
        <title>Isolation and culture of sulfate reducing bacteria from the cold seep of the South China Sea.</title>
        <authorList>
            <person name="Sun C."/>
            <person name="Liu R."/>
        </authorList>
    </citation>
    <scope>NUCLEOTIDE SEQUENCE [LARGE SCALE GENOMIC DNA]</scope>
    <source>
        <strain evidence="10 13">CS1</strain>
    </source>
</reference>
<dbReference type="GO" id="GO:0005524">
    <property type="term" value="F:ATP binding"/>
    <property type="evidence" value="ECO:0007669"/>
    <property type="project" value="UniProtKB-KW"/>
</dbReference>
<dbReference type="InterPro" id="IPR027417">
    <property type="entry name" value="P-loop_NTPase"/>
</dbReference>
<keyword evidence="13" id="KW-1185">Reference proteome</keyword>
<feature type="compositionally biased region" description="Basic and acidic residues" evidence="7">
    <location>
        <begin position="392"/>
        <end position="405"/>
    </location>
</feature>
<dbReference type="CDD" id="cd00156">
    <property type="entry name" value="REC"/>
    <property type="match status" value="1"/>
</dbReference>
<feature type="domain" description="Response regulatory" evidence="9">
    <location>
        <begin position="3"/>
        <end position="118"/>
    </location>
</feature>
<dbReference type="PROSITE" id="PS50110">
    <property type="entry name" value="RESPONSE_REGULATORY"/>
    <property type="match status" value="1"/>
</dbReference>
<dbReference type="PROSITE" id="PS00675">
    <property type="entry name" value="SIGMA54_INTERACT_1"/>
    <property type="match status" value="1"/>
</dbReference>
<gene>
    <name evidence="11" type="ORF">DQK91_19385</name>
    <name evidence="10" type="ORF">E8L03_12160</name>
</gene>
<keyword evidence="2" id="KW-0067">ATP-binding</keyword>
<feature type="domain" description="Sigma-54 factor interaction" evidence="8">
    <location>
        <begin position="141"/>
        <end position="370"/>
    </location>
</feature>
<evidence type="ECO:0000313" key="10">
    <source>
        <dbReference type="EMBL" id="QJT09642.1"/>
    </source>
</evidence>
<feature type="modified residue" description="4-aspartylphosphate" evidence="6">
    <location>
        <position position="53"/>
    </location>
</feature>